<comment type="caution">
    <text evidence="1">The sequence shown here is derived from an EMBL/GenBank/DDBJ whole genome shotgun (WGS) entry which is preliminary data.</text>
</comment>
<dbReference type="Proteomes" id="UP000692954">
    <property type="component" value="Unassembled WGS sequence"/>
</dbReference>
<dbReference type="EMBL" id="CAJJDN010000020">
    <property type="protein sequence ID" value="CAD8065476.1"/>
    <property type="molecule type" value="Genomic_DNA"/>
</dbReference>
<dbReference type="AlphaFoldDB" id="A0A8S1LLQ1"/>
<accession>A0A8S1LLQ1</accession>
<name>A0A8S1LLQ1_9CILI</name>
<proteinExistence type="predicted"/>
<evidence type="ECO:0000313" key="2">
    <source>
        <dbReference type="Proteomes" id="UP000692954"/>
    </source>
</evidence>
<sequence>MNKKIFLYYYSKLYPDFRLLIFEDLKFVKEVNVQLYQRKIVLNENFQIYMIEEDRIDEGKCLILGLHDRQQFEIVYQQQINWITQIVKKLQQIVLYLHNQL</sequence>
<organism evidence="1 2">
    <name type="scientific">Paramecium sonneborni</name>
    <dbReference type="NCBI Taxonomy" id="65129"/>
    <lineage>
        <taxon>Eukaryota</taxon>
        <taxon>Sar</taxon>
        <taxon>Alveolata</taxon>
        <taxon>Ciliophora</taxon>
        <taxon>Intramacronucleata</taxon>
        <taxon>Oligohymenophorea</taxon>
        <taxon>Peniculida</taxon>
        <taxon>Parameciidae</taxon>
        <taxon>Paramecium</taxon>
    </lineage>
</organism>
<gene>
    <name evidence="1" type="ORF">PSON_ATCC_30995.1.T0200226</name>
</gene>
<evidence type="ECO:0000313" key="1">
    <source>
        <dbReference type="EMBL" id="CAD8065476.1"/>
    </source>
</evidence>
<protein>
    <submittedName>
        <fullName evidence="1">Uncharacterized protein</fullName>
    </submittedName>
</protein>
<reference evidence="1" key="1">
    <citation type="submission" date="2021-01" db="EMBL/GenBank/DDBJ databases">
        <authorList>
            <consortium name="Genoscope - CEA"/>
            <person name="William W."/>
        </authorList>
    </citation>
    <scope>NUCLEOTIDE SEQUENCE</scope>
</reference>
<keyword evidence="2" id="KW-1185">Reference proteome</keyword>